<protein>
    <submittedName>
        <fullName evidence="1">Uncharacterized protein</fullName>
    </submittedName>
</protein>
<feature type="non-terminal residue" evidence="1">
    <location>
        <position position="326"/>
    </location>
</feature>
<keyword evidence="2" id="KW-1185">Reference proteome</keyword>
<evidence type="ECO:0000313" key="1">
    <source>
        <dbReference type="EMBL" id="KAI4585338.1"/>
    </source>
</evidence>
<accession>A0ACB9V6R4</accession>
<comment type="caution">
    <text evidence="1">The sequence shown here is derived from an EMBL/GenBank/DDBJ whole genome shotgun (WGS) entry which is preliminary data.</text>
</comment>
<reference evidence="1" key="1">
    <citation type="submission" date="2022-03" db="EMBL/GenBank/DDBJ databases">
        <title>Genomic analyses of argali, domestic sheep and their hybrids provide insights into chromosomal evolution, heterosis and genetic basis of agronomic traits.</title>
        <authorList>
            <person name="Li M."/>
        </authorList>
    </citation>
    <scope>NUCLEOTIDE SEQUENCE</scope>
    <source>
        <strain evidence="1">F1 hybrid</strain>
    </source>
</reference>
<sequence>MTLDHQILNQSFKRSHPPTPSSELLVQHGHPSPESDTGLTGNPLTKLLTLGKEDDNTEWHVYLIDLFYLFPLKVSGSILDVYSGEQEISPVNMGLTSASCPSSLPMKREITGNVAFIVFLKKKKQLFERRRRYNINYRIKELGTLIPKSNDPDMRWNKGTILKASVEYIKWLQKEQQRAQELEHRQKKLEQANRRLLLRIQELEIQARAHGLPTLASLVTVDLGAHITKQQTHLEQNSGDYCQQLVLSQGTSPELCDQAMAFSDPLSHFTDLSFSAALKEEQRLDNMLLDDTVSPFGTDPLLSATSPAVSKESSRRSSFSSEDGDE</sequence>
<dbReference type="Proteomes" id="UP001057279">
    <property type="component" value="Linkage Group LG05"/>
</dbReference>
<gene>
    <name evidence="1" type="ORF">MJG53_020638</name>
</gene>
<dbReference type="EMBL" id="CM043030">
    <property type="protein sequence ID" value="KAI4585338.1"/>
    <property type="molecule type" value="Genomic_DNA"/>
</dbReference>
<proteinExistence type="predicted"/>
<evidence type="ECO:0000313" key="2">
    <source>
        <dbReference type="Proteomes" id="UP001057279"/>
    </source>
</evidence>
<name>A0ACB9V6R4_9CETA</name>
<organism evidence="1 2">
    <name type="scientific">Ovis ammon polii x Ovis aries</name>
    <dbReference type="NCBI Taxonomy" id="2918886"/>
    <lineage>
        <taxon>Eukaryota</taxon>
        <taxon>Metazoa</taxon>
        <taxon>Chordata</taxon>
        <taxon>Craniata</taxon>
        <taxon>Vertebrata</taxon>
        <taxon>Euteleostomi</taxon>
        <taxon>Mammalia</taxon>
        <taxon>Eutheria</taxon>
        <taxon>Laurasiatheria</taxon>
        <taxon>Artiodactyla</taxon>
        <taxon>Ruminantia</taxon>
        <taxon>Pecora</taxon>
        <taxon>Bovidae</taxon>
        <taxon>Caprinae</taxon>
        <taxon>Ovis</taxon>
    </lineage>
</organism>